<dbReference type="InterPro" id="IPR001873">
    <property type="entry name" value="ENaC"/>
</dbReference>
<keyword evidence="4 12" id="KW-0812">Transmembrane</keyword>
<reference evidence="14 15" key="1">
    <citation type="journal article" date="2017" name="Nat. Ecol. Evol.">
        <title>Scallop genome provides insights into evolution of bilaterian karyotype and development.</title>
        <authorList>
            <person name="Wang S."/>
            <person name="Zhang J."/>
            <person name="Jiao W."/>
            <person name="Li J."/>
            <person name="Xun X."/>
            <person name="Sun Y."/>
            <person name="Guo X."/>
            <person name="Huan P."/>
            <person name="Dong B."/>
            <person name="Zhang L."/>
            <person name="Hu X."/>
            <person name="Sun X."/>
            <person name="Wang J."/>
            <person name="Zhao C."/>
            <person name="Wang Y."/>
            <person name="Wang D."/>
            <person name="Huang X."/>
            <person name="Wang R."/>
            <person name="Lv J."/>
            <person name="Li Y."/>
            <person name="Zhang Z."/>
            <person name="Liu B."/>
            <person name="Lu W."/>
            <person name="Hui Y."/>
            <person name="Liang J."/>
            <person name="Zhou Z."/>
            <person name="Hou R."/>
            <person name="Li X."/>
            <person name="Liu Y."/>
            <person name="Li H."/>
            <person name="Ning X."/>
            <person name="Lin Y."/>
            <person name="Zhao L."/>
            <person name="Xing Q."/>
            <person name="Dou J."/>
            <person name="Li Y."/>
            <person name="Mao J."/>
            <person name="Guo H."/>
            <person name="Dou H."/>
            <person name="Li T."/>
            <person name="Mu C."/>
            <person name="Jiang W."/>
            <person name="Fu Q."/>
            <person name="Fu X."/>
            <person name="Miao Y."/>
            <person name="Liu J."/>
            <person name="Yu Q."/>
            <person name="Li R."/>
            <person name="Liao H."/>
            <person name="Li X."/>
            <person name="Kong Y."/>
            <person name="Jiang Z."/>
            <person name="Chourrout D."/>
            <person name="Li R."/>
            <person name="Bao Z."/>
        </authorList>
    </citation>
    <scope>NUCLEOTIDE SEQUENCE [LARGE SCALE GENOMIC DNA]</scope>
    <source>
        <strain evidence="14 15">PY_sf001</strain>
    </source>
</reference>
<gene>
    <name evidence="14" type="ORF">KP79_PYT17551</name>
</gene>
<name>A0A210QVM8_MIZYE</name>
<organism evidence="14 15">
    <name type="scientific">Mizuhopecten yessoensis</name>
    <name type="common">Japanese scallop</name>
    <name type="synonym">Patinopecten yessoensis</name>
    <dbReference type="NCBI Taxonomy" id="6573"/>
    <lineage>
        <taxon>Eukaryota</taxon>
        <taxon>Metazoa</taxon>
        <taxon>Spiralia</taxon>
        <taxon>Lophotrochozoa</taxon>
        <taxon>Mollusca</taxon>
        <taxon>Bivalvia</taxon>
        <taxon>Autobranchia</taxon>
        <taxon>Pteriomorphia</taxon>
        <taxon>Pectinida</taxon>
        <taxon>Pectinoidea</taxon>
        <taxon>Pectinidae</taxon>
        <taxon>Mizuhopecten</taxon>
    </lineage>
</organism>
<keyword evidence="6" id="KW-0915">Sodium</keyword>
<evidence type="ECO:0000256" key="11">
    <source>
        <dbReference type="ARBA" id="ARBA00023303"/>
    </source>
</evidence>
<dbReference type="Pfam" id="PF00858">
    <property type="entry name" value="ASC"/>
    <property type="match status" value="1"/>
</dbReference>
<comment type="subcellular location">
    <subcellularLocation>
        <location evidence="1">Membrane</location>
        <topology evidence="1">Multi-pass membrane protein</topology>
    </subcellularLocation>
</comment>
<evidence type="ECO:0000256" key="5">
    <source>
        <dbReference type="ARBA" id="ARBA00022989"/>
    </source>
</evidence>
<evidence type="ECO:0000256" key="9">
    <source>
        <dbReference type="ARBA" id="ARBA00023180"/>
    </source>
</evidence>
<dbReference type="Gene3D" id="1.10.287.770">
    <property type="entry name" value="YojJ-like"/>
    <property type="match status" value="1"/>
</dbReference>
<keyword evidence="10 12" id="KW-0739">Sodium transport</keyword>
<feature type="region of interest" description="Disordered" evidence="13">
    <location>
        <begin position="465"/>
        <end position="493"/>
    </location>
</feature>
<evidence type="ECO:0000256" key="4">
    <source>
        <dbReference type="ARBA" id="ARBA00022692"/>
    </source>
</evidence>
<evidence type="ECO:0000256" key="6">
    <source>
        <dbReference type="ARBA" id="ARBA00023053"/>
    </source>
</evidence>
<keyword evidence="8" id="KW-0472">Membrane</keyword>
<keyword evidence="2 12" id="KW-0813">Transport</keyword>
<comment type="similarity">
    <text evidence="12">Belongs to the amiloride-sensitive sodium channel (TC 1.A.6) family.</text>
</comment>
<evidence type="ECO:0000256" key="8">
    <source>
        <dbReference type="ARBA" id="ARBA00023136"/>
    </source>
</evidence>
<keyword evidence="15" id="KW-1185">Reference proteome</keyword>
<dbReference type="PANTHER" id="PTHR11690:SF248">
    <property type="entry name" value="PICKPOCKET 17, ISOFORM A"/>
    <property type="match status" value="1"/>
</dbReference>
<dbReference type="AlphaFoldDB" id="A0A210QVM8"/>
<accession>A0A210QVM8</accession>
<proteinExistence type="inferred from homology"/>
<evidence type="ECO:0000256" key="2">
    <source>
        <dbReference type="ARBA" id="ARBA00022448"/>
    </source>
</evidence>
<dbReference type="PANTHER" id="PTHR11690">
    <property type="entry name" value="AMILORIDE-SENSITIVE SODIUM CHANNEL-RELATED"/>
    <property type="match status" value="1"/>
</dbReference>
<evidence type="ECO:0000313" key="15">
    <source>
        <dbReference type="Proteomes" id="UP000242188"/>
    </source>
</evidence>
<evidence type="ECO:0000256" key="13">
    <source>
        <dbReference type="SAM" id="MobiDB-lite"/>
    </source>
</evidence>
<dbReference type="Proteomes" id="UP000242188">
    <property type="component" value="Unassembled WGS sequence"/>
</dbReference>
<sequence length="493" mass="54846">MTVWQLTELIKKFYTYPTSTNLVLNSNGSMLFPAVTICNSNPIRKSLLSSTSTDIRNLIAAADTTEAPQVWEWDTFDDNSSFYDSYDSEASVSFDFAYEFASLDDATITATGHQLEDMLVSCNFKGKSCSPSNFSHFIHYKYGNCYTFNSGFNSTIAETEKSGPVYGLALELYLEQDEYIGSLSPDAGIKLTIHNQTSMPFPEENGINLAPGFKTGISLKLTEIIRAKAPHGECKDYTKAENYLYNAWAEEGQLSIDYSYVACQKTCFQQSLIRFCGCCSLDLPCSGAALTDELSEYPYGVGWCLYSNDTQAICESNVLEKYEKSDLPCSSSCVPPCDETEFMTEVSMSAWPSTAYMDAAINDFRSASSTIFSTITTSSTETEKRSFMNENGVKVEIYYRYLNFEVIKTEASYEVENLLSDIGGQLGLWIGLSIVSLFEIIEIVSDIVVIGILRLCSKKKNGVKSIRDDQLNDDEEANSKLPPSFSRAGTKHR</sequence>
<dbReference type="PRINTS" id="PR01078">
    <property type="entry name" value="AMINACHANNEL"/>
</dbReference>
<keyword evidence="11 12" id="KW-0407">Ion channel</keyword>
<evidence type="ECO:0000256" key="10">
    <source>
        <dbReference type="ARBA" id="ARBA00023201"/>
    </source>
</evidence>
<keyword evidence="3 12" id="KW-0894">Sodium channel</keyword>
<evidence type="ECO:0000256" key="3">
    <source>
        <dbReference type="ARBA" id="ARBA00022461"/>
    </source>
</evidence>
<protein>
    <submittedName>
        <fullName evidence="14">Degenerin-like protein asic-2</fullName>
    </submittedName>
</protein>
<dbReference type="GO" id="GO:0005886">
    <property type="term" value="C:plasma membrane"/>
    <property type="evidence" value="ECO:0007669"/>
    <property type="project" value="TreeGrafter"/>
</dbReference>
<dbReference type="GO" id="GO:0015280">
    <property type="term" value="F:ligand-gated sodium channel activity"/>
    <property type="evidence" value="ECO:0007669"/>
    <property type="project" value="TreeGrafter"/>
</dbReference>
<dbReference type="EMBL" id="NEDP02001654">
    <property type="protein sequence ID" value="OWF52765.1"/>
    <property type="molecule type" value="Genomic_DNA"/>
</dbReference>
<evidence type="ECO:0000256" key="7">
    <source>
        <dbReference type="ARBA" id="ARBA00023065"/>
    </source>
</evidence>
<evidence type="ECO:0000256" key="1">
    <source>
        <dbReference type="ARBA" id="ARBA00004141"/>
    </source>
</evidence>
<keyword evidence="5" id="KW-1133">Transmembrane helix</keyword>
<comment type="caution">
    <text evidence="14">The sequence shown here is derived from an EMBL/GenBank/DDBJ whole genome shotgun (WGS) entry which is preliminary data.</text>
</comment>
<evidence type="ECO:0000256" key="12">
    <source>
        <dbReference type="RuleBase" id="RU000679"/>
    </source>
</evidence>
<dbReference type="OrthoDB" id="6021021at2759"/>
<dbReference type="Gene3D" id="2.60.470.10">
    <property type="entry name" value="Acid-sensing ion channels like domains"/>
    <property type="match status" value="1"/>
</dbReference>
<keyword evidence="7 12" id="KW-0406">Ion transport</keyword>
<keyword evidence="9" id="KW-0325">Glycoprotein</keyword>
<evidence type="ECO:0000313" key="14">
    <source>
        <dbReference type="EMBL" id="OWF52765.1"/>
    </source>
</evidence>
<dbReference type="FunFam" id="1.10.287.770:FF:000001">
    <property type="entry name" value="Acid-sensing ion channel subunit 1"/>
    <property type="match status" value="1"/>
</dbReference>